<protein>
    <submittedName>
        <fullName evidence="1">Uncharacterized protein</fullName>
    </submittedName>
</protein>
<organism evidence="1 2">
    <name type="scientific">Aggregatimonas sangjinii</name>
    <dbReference type="NCBI Taxonomy" id="2583587"/>
    <lineage>
        <taxon>Bacteria</taxon>
        <taxon>Pseudomonadati</taxon>
        <taxon>Bacteroidota</taxon>
        <taxon>Flavobacteriia</taxon>
        <taxon>Flavobacteriales</taxon>
        <taxon>Flavobacteriaceae</taxon>
        <taxon>Aggregatimonas</taxon>
    </lineage>
</organism>
<evidence type="ECO:0000313" key="2">
    <source>
        <dbReference type="Proteomes" id="UP000310017"/>
    </source>
</evidence>
<keyword evidence="2" id="KW-1185">Reference proteome</keyword>
<dbReference type="EMBL" id="CP040710">
    <property type="protein sequence ID" value="QCX00225.1"/>
    <property type="molecule type" value="Genomic_DNA"/>
</dbReference>
<accession>A0A5B7SNJ5</accession>
<proteinExistence type="predicted"/>
<evidence type="ECO:0000313" key="1">
    <source>
        <dbReference type="EMBL" id="QCX00225.1"/>
    </source>
</evidence>
<dbReference type="Proteomes" id="UP000310017">
    <property type="component" value="Chromosome"/>
</dbReference>
<sequence length="81" mass="9740">MDTIFLKKICALLLNKSKRLTDVNIRNNKGYFEVLFKENKSFYFDMFYTDYDGTVFRLSTNLYYKNDELVELLESELMLPD</sequence>
<dbReference type="RefSeq" id="WP_138852571.1">
    <property type="nucleotide sequence ID" value="NZ_CP040710.1"/>
</dbReference>
<gene>
    <name evidence="1" type="ORF">FGM00_08920</name>
</gene>
<reference evidence="1 2" key="1">
    <citation type="submission" date="2019-05" db="EMBL/GenBank/DDBJ databases">
        <title>Genome sequencing of F202Z8.</title>
        <authorList>
            <person name="Kwon Y.M."/>
        </authorList>
    </citation>
    <scope>NUCLEOTIDE SEQUENCE [LARGE SCALE GENOMIC DNA]</scope>
    <source>
        <strain evidence="1 2">F202Z8</strain>
    </source>
</reference>
<dbReference type="AlphaFoldDB" id="A0A5B7SNJ5"/>
<name>A0A5B7SNJ5_9FLAO</name>
<dbReference type="KEGG" id="asag:FGM00_08920"/>